<keyword evidence="5" id="KW-1185">Reference proteome</keyword>
<dbReference type="InterPro" id="IPR018378">
    <property type="entry name" value="C-type_lectin_CS"/>
</dbReference>
<gene>
    <name evidence="4" type="ORF">BV898_02812</name>
</gene>
<dbReference type="PROSITE" id="PS00615">
    <property type="entry name" value="C_TYPE_LECTIN_1"/>
    <property type="match status" value="1"/>
</dbReference>
<organism evidence="4 5">
    <name type="scientific">Hypsibius exemplaris</name>
    <name type="common">Freshwater tardigrade</name>
    <dbReference type="NCBI Taxonomy" id="2072580"/>
    <lineage>
        <taxon>Eukaryota</taxon>
        <taxon>Metazoa</taxon>
        <taxon>Ecdysozoa</taxon>
        <taxon>Tardigrada</taxon>
        <taxon>Eutardigrada</taxon>
        <taxon>Parachela</taxon>
        <taxon>Hypsibioidea</taxon>
        <taxon>Hypsibiidae</taxon>
        <taxon>Hypsibius</taxon>
    </lineage>
</organism>
<protein>
    <submittedName>
        <fullName evidence="4">Macrophage mannose receptor 1</fullName>
    </submittedName>
</protein>
<dbReference type="InterPro" id="IPR050111">
    <property type="entry name" value="C-type_lectin/snaclec_domain"/>
</dbReference>
<dbReference type="Pfam" id="PF00059">
    <property type="entry name" value="Lectin_C"/>
    <property type="match status" value="4"/>
</dbReference>
<dbReference type="Proteomes" id="UP000192578">
    <property type="component" value="Unassembled WGS sequence"/>
</dbReference>
<dbReference type="InterPro" id="IPR001304">
    <property type="entry name" value="C-type_lectin-like"/>
</dbReference>
<dbReference type="PROSITE" id="PS50041">
    <property type="entry name" value="C_TYPE_LECTIN_2"/>
    <property type="match status" value="5"/>
</dbReference>
<dbReference type="PANTHER" id="PTHR22803">
    <property type="entry name" value="MANNOSE, PHOSPHOLIPASE, LECTIN RECEPTOR RELATED"/>
    <property type="match status" value="1"/>
</dbReference>
<dbReference type="InterPro" id="IPR016186">
    <property type="entry name" value="C-type_lectin-like/link_sf"/>
</dbReference>
<keyword evidence="1" id="KW-1015">Disulfide bond</keyword>
<evidence type="ECO:0000313" key="4">
    <source>
        <dbReference type="EMBL" id="OQV23366.1"/>
    </source>
</evidence>
<dbReference type="SMART" id="SM00034">
    <property type="entry name" value="CLECT"/>
    <property type="match status" value="5"/>
</dbReference>
<dbReference type="InterPro" id="IPR016187">
    <property type="entry name" value="CTDL_fold"/>
</dbReference>
<dbReference type="SUPFAM" id="SSF56436">
    <property type="entry name" value="C-type lectin-like"/>
    <property type="match status" value="5"/>
</dbReference>
<keyword evidence="4" id="KW-0675">Receptor</keyword>
<dbReference type="CDD" id="cd00037">
    <property type="entry name" value="CLECT"/>
    <property type="match status" value="5"/>
</dbReference>
<sequence>MLRIYFTRNLLLLTSLALVSRGEEDHILPDGIFANDLKAVPAVSEACGSGNSNGDWYYDDVTQNCFFYSSIIATWPEAERQCVLMDSHLATIEQRNHEFVRLVVQGGKPGWTPAWIGLRLSHLPTMTHTWVDGNLTNLYRPWGDNEPSPQGLEGCVVINSDTGKFSDYRCLANPGMRFVCRKTKAGEIPPITTSAPLEVQDHWGCPIDDRPGLLRFGSFCYWFSGLGEVKNWNDALKTCQDLYHHPNDPSKSSSLVSIHSDLENDFLVSHMGDRVPRWTGMREESDGTTAYWADGSFVNYLNWHFGEPRPSGAQCVSMYAEPARTGMWDDTDCGSSFGFICKMQKDPSKPAPESPGNPCPENFRQYKNGVCFGIVPVSAFATCAHVGPNIRPASILSRSENAFIRVLAHESNKFAPTNATAWLGGKELRGSVKWDSGCYATFNNIAHFYDAPYPVDNCIIMHYNGVWRTVNCELEQLNVPYVVCERREGEGECDKTEPSDVQGVCPMGFPKDCGDFCYRLGGHVTSSQSQIDAQATWEEAKTACANMGSSLVTIRNEKDQRCVEKLLTESDWHLWIGLYYQDNLVTPPTPPSGRWKWLDPLYEFQQTFVNWQAGEPNYMDPNSQYRELCAEMLHGLEKPEDDGKWNNRHCSNGRKQGYICEKVKSPLNNATCGFSDTGDWFYDSKTDNCFFVSRTLASWPNAERTCNSMDSHLATIEQDNHEFVKQILALDYPAGTNFWIGLRLQHIQTMTHTWVDGNVANVFRAWDNNEPNSEGAEACVVMNNLNGKWHDYRCQWANGYRFVCRKPKTPVVPVIPPVIQDHWGCPTACTNCIRYGEAAQKDLTENVKNTKSQNSEEGAFD</sequence>
<comment type="caution">
    <text evidence="4">The sequence shown here is derived from an EMBL/GenBank/DDBJ whole genome shotgun (WGS) entry which is preliminary data.</text>
</comment>
<dbReference type="OrthoDB" id="6356110at2759"/>
<evidence type="ECO:0000313" key="5">
    <source>
        <dbReference type="Proteomes" id="UP000192578"/>
    </source>
</evidence>
<reference evidence="5" key="1">
    <citation type="submission" date="2017-01" db="EMBL/GenBank/DDBJ databases">
        <title>Comparative genomics of anhydrobiosis in the tardigrade Hypsibius dujardini.</title>
        <authorList>
            <person name="Yoshida Y."/>
            <person name="Koutsovoulos G."/>
            <person name="Laetsch D."/>
            <person name="Stevens L."/>
            <person name="Kumar S."/>
            <person name="Horikawa D."/>
            <person name="Ishino K."/>
            <person name="Komine S."/>
            <person name="Tomita M."/>
            <person name="Blaxter M."/>
            <person name="Arakawa K."/>
        </authorList>
    </citation>
    <scope>NUCLEOTIDE SEQUENCE [LARGE SCALE GENOMIC DNA]</scope>
    <source>
        <strain evidence="5">Z151</strain>
    </source>
</reference>
<feature type="domain" description="C-type lectin" evidence="3">
    <location>
        <begin position="216"/>
        <end position="342"/>
    </location>
</feature>
<proteinExistence type="predicted"/>
<feature type="chain" id="PRO_5010748153" evidence="2">
    <location>
        <begin position="23"/>
        <end position="861"/>
    </location>
</feature>
<dbReference type="EMBL" id="MTYJ01000012">
    <property type="protein sequence ID" value="OQV23366.1"/>
    <property type="molecule type" value="Genomic_DNA"/>
</dbReference>
<feature type="domain" description="C-type lectin" evidence="3">
    <location>
        <begin position="513"/>
        <end position="651"/>
    </location>
</feature>
<keyword evidence="2" id="KW-0732">Signal</keyword>
<name>A0A1W0X735_HYPEX</name>
<feature type="domain" description="C-type lectin" evidence="3">
    <location>
        <begin position="367"/>
        <end position="473"/>
    </location>
</feature>
<evidence type="ECO:0000256" key="2">
    <source>
        <dbReference type="SAM" id="SignalP"/>
    </source>
</evidence>
<dbReference type="Gene3D" id="3.10.100.10">
    <property type="entry name" value="Mannose-Binding Protein A, subunit A"/>
    <property type="match status" value="5"/>
</dbReference>
<accession>A0A1W0X735</accession>
<feature type="signal peptide" evidence="2">
    <location>
        <begin position="1"/>
        <end position="22"/>
    </location>
</feature>
<evidence type="ECO:0000256" key="1">
    <source>
        <dbReference type="ARBA" id="ARBA00023157"/>
    </source>
</evidence>
<evidence type="ECO:0000259" key="3">
    <source>
        <dbReference type="PROSITE" id="PS50041"/>
    </source>
</evidence>
<feature type="domain" description="C-type lectin" evidence="3">
    <location>
        <begin position="61"/>
        <end position="170"/>
    </location>
</feature>
<feature type="domain" description="C-type lectin" evidence="3">
    <location>
        <begin position="685"/>
        <end position="795"/>
    </location>
</feature>
<dbReference type="AlphaFoldDB" id="A0A1W0X735"/>